<gene>
    <name evidence="1" type="ORF">E2C01_041861</name>
</gene>
<keyword evidence="2" id="KW-1185">Reference proteome</keyword>
<dbReference type="AlphaFoldDB" id="A0A5B7FRU5"/>
<evidence type="ECO:0000313" key="1">
    <source>
        <dbReference type="EMBL" id="MPC48097.1"/>
    </source>
</evidence>
<comment type="caution">
    <text evidence="1">The sequence shown here is derived from an EMBL/GenBank/DDBJ whole genome shotgun (WGS) entry which is preliminary data.</text>
</comment>
<accession>A0A5B7FRU5</accession>
<sequence length="88" mass="9520">MPPRDWIMEHEVEESLLPPAVGPDCLRGHRDGATPSCVPLWNSSETNDTRGAAIMLFTPPFQITALTPSPLNLASYGTLSAVGYRSLP</sequence>
<reference evidence="1 2" key="1">
    <citation type="submission" date="2019-05" db="EMBL/GenBank/DDBJ databases">
        <title>Another draft genome of Portunus trituberculatus and its Hox gene families provides insights of decapod evolution.</title>
        <authorList>
            <person name="Jeong J.-H."/>
            <person name="Song I."/>
            <person name="Kim S."/>
            <person name="Choi T."/>
            <person name="Kim D."/>
            <person name="Ryu S."/>
            <person name="Kim W."/>
        </authorList>
    </citation>
    <scope>NUCLEOTIDE SEQUENCE [LARGE SCALE GENOMIC DNA]</scope>
    <source>
        <tissue evidence="1">Muscle</tissue>
    </source>
</reference>
<evidence type="ECO:0000313" key="2">
    <source>
        <dbReference type="Proteomes" id="UP000324222"/>
    </source>
</evidence>
<dbReference type="EMBL" id="VSRR010008104">
    <property type="protein sequence ID" value="MPC48097.1"/>
    <property type="molecule type" value="Genomic_DNA"/>
</dbReference>
<dbReference type="Proteomes" id="UP000324222">
    <property type="component" value="Unassembled WGS sequence"/>
</dbReference>
<name>A0A5B7FRU5_PORTR</name>
<proteinExistence type="predicted"/>
<organism evidence="1 2">
    <name type="scientific">Portunus trituberculatus</name>
    <name type="common">Swimming crab</name>
    <name type="synonym">Neptunus trituberculatus</name>
    <dbReference type="NCBI Taxonomy" id="210409"/>
    <lineage>
        <taxon>Eukaryota</taxon>
        <taxon>Metazoa</taxon>
        <taxon>Ecdysozoa</taxon>
        <taxon>Arthropoda</taxon>
        <taxon>Crustacea</taxon>
        <taxon>Multicrustacea</taxon>
        <taxon>Malacostraca</taxon>
        <taxon>Eumalacostraca</taxon>
        <taxon>Eucarida</taxon>
        <taxon>Decapoda</taxon>
        <taxon>Pleocyemata</taxon>
        <taxon>Brachyura</taxon>
        <taxon>Eubrachyura</taxon>
        <taxon>Portunoidea</taxon>
        <taxon>Portunidae</taxon>
        <taxon>Portuninae</taxon>
        <taxon>Portunus</taxon>
    </lineage>
</organism>
<protein>
    <submittedName>
        <fullName evidence="1">Uncharacterized protein</fullName>
    </submittedName>
</protein>